<evidence type="ECO:0000313" key="2">
    <source>
        <dbReference type="EMBL" id="MFC4750229.1"/>
    </source>
</evidence>
<gene>
    <name evidence="2" type="ORF">ACFO5S_22440</name>
</gene>
<evidence type="ECO:0000313" key="3">
    <source>
        <dbReference type="Proteomes" id="UP001595935"/>
    </source>
</evidence>
<dbReference type="RefSeq" id="WP_213260220.1">
    <property type="nucleotide sequence ID" value="NZ_JAGYWA010000014.1"/>
</dbReference>
<name>A0ABV9PIY4_9FLAO</name>
<feature type="signal peptide" evidence="1">
    <location>
        <begin position="1"/>
        <end position="23"/>
    </location>
</feature>
<protein>
    <recommendedName>
        <fullName evidence="4">YD repeat-containing protein</fullName>
    </recommendedName>
</protein>
<accession>A0ABV9PIY4</accession>
<dbReference type="Proteomes" id="UP001595935">
    <property type="component" value="Unassembled WGS sequence"/>
</dbReference>
<organism evidence="2 3">
    <name type="scientific">Flavobacterium branchiicola</name>
    <dbReference type="NCBI Taxonomy" id="1114875"/>
    <lineage>
        <taxon>Bacteria</taxon>
        <taxon>Pseudomonadati</taxon>
        <taxon>Bacteroidota</taxon>
        <taxon>Flavobacteriia</taxon>
        <taxon>Flavobacteriales</taxon>
        <taxon>Flavobacteriaceae</taxon>
        <taxon>Flavobacterium</taxon>
    </lineage>
</organism>
<feature type="chain" id="PRO_5046438755" description="YD repeat-containing protein" evidence="1">
    <location>
        <begin position="24"/>
        <end position="1133"/>
    </location>
</feature>
<evidence type="ECO:0000256" key="1">
    <source>
        <dbReference type="SAM" id="SignalP"/>
    </source>
</evidence>
<evidence type="ECO:0008006" key="4">
    <source>
        <dbReference type="Google" id="ProtNLM"/>
    </source>
</evidence>
<keyword evidence="3" id="KW-1185">Reference proteome</keyword>
<dbReference type="EMBL" id="JBHSGV010000014">
    <property type="protein sequence ID" value="MFC4750229.1"/>
    <property type="molecule type" value="Genomic_DNA"/>
</dbReference>
<reference evidence="3" key="1">
    <citation type="journal article" date="2019" name="Int. J. Syst. Evol. Microbiol.">
        <title>The Global Catalogue of Microorganisms (GCM) 10K type strain sequencing project: providing services to taxonomists for standard genome sequencing and annotation.</title>
        <authorList>
            <consortium name="The Broad Institute Genomics Platform"/>
            <consortium name="The Broad Institute Genome Sequencing Center for Infectious Disease"/>
            <person name="Wu L."/>
            <person name="Ma J."/>
        </authorList>
    </citation>
    <scope>NUCLEOTIDE SEQUENCE [LARGE SCALE GENOMIC DNA]</scope>
    <source>
        <strain evidence="3">WYCCWR 13023</strain>
    </source>
</reference>
<keyword evidence="1" id="KW-0732">Signal</keyword>
<sequence>MLKTLNSKLMLYLLVVIPSAVFSQVTKDLPNYFPVSPNAASFAKQGLYPVDYSTGKLNISIPIYTIKTKELTVPISVSYNTSGIQLNETASWVGLGWNLNAGGAIVRNTKGMPDTLLGSINWSIPELSASFAFTQENYKALFKMQKGEKDTAPDEYVVNAPGLSGSFYFDQNDSAKAYFRDFQNTKVRIISNTEIEITKDDGTIYKFGKNLQGVEVLEITSNPSELVQSWGLTFISAWSLTEIISPNGKEIISFTYKSIDSVDYPVITSESVDFDSPTNPVIRPNYPLGNGYLAPIKKQFLQTITFPNGKIDFISTLDRQDLVDDYKLNAIEVNSVLNNQVTLVQKSSFNYDYYSRSGGGAFSGSYTDPLGNNAKVQSSKAYALRLKEIVNNKTNTKYSFQYNSSPILRRGTTSQDYWGYMNGNTGTLIPQTSMSIEHSTMPTIDVTFGNGNRSGDENIMKSGILERITYPEGGYSVFEYEPHRYVKNITSTTTDNKSFTVRADGTGGTCTTHYGEGTVVVGPNYIQGSGKISYYFSSAKNENGPNSYVQYGNAQWGYTTIPRLTYDSNLQQYPTSSGTINNINVSGLVLKAADYRSGVTGPSGCPFLNITASWKELTGTIVTPTTIFVGGLRIKSINNYLPGASLPETQKQYVYEQENLINQEGMGTYKRKIISVQNQSIVRPICSSSTIYNNNIGGGPSMTYGKVTEIDINKDTTIKNGKIEYYYENIPAYREIDFFPTIFKHPQYNDTSTQFSNGLVPFASKISDFAYYKNDLWNYGSLLNTKYYKNDTPTTFKMVKSVTNTYQKLVEKKMPNNVVFNIYDAPYDFGAVFPTTPYNQGGDFYSYQFFFFTGSVSFGKKVLTNTIETDYDANEIPTTQKTTTYAYENPAHYQLTKTEITNSKKEVLRTQLSYPQDLVSTGQTTEMQKLIAQNKIDKPVKTETFVNNVQTSESMTKYEESAVTGNVLLPKEIHSSKGLVETFPFNDANRKINFTLYDTDLINGTTVGNGNVLEYSLENGIPVAIIWGYNKTQPIAKIENATYSQVASTVANLQNISNTGNEASLLTALNSLRTSFPNAMVTTYTYLPLVGVSTITDPKGDKIIYTYDPAGRLEFVKDKDENILSENQYNYKQ</sequence>
<comment type="caution">
    <text evidence="2">The sequence shown here is derived from an EMBL/GenBank/DDBJ whole genome shotgun (WGS) entry which is preliminary data.</text>
</comment>
<proteinExistence type="predicted"/>